<keyword evidence="2" id="KW-0812">Transmembrane</keyword>
<evidence type="ECO:0000256" key="3">
    <source>
        <dbReference type="SAM" id="SignalP"/>
    </source>
</evidence>
<comment type="caution">
    <text evidence="4">The sequence shown here is derived from an EMBL/GenBank/DDBJ whole genome shotgun (WGS) entry which is preliminary data.</text>
</comment>
<evidence type="ECO:0000313" key="4">
    <source>
        <dbReference type="EMBL" id="KAK4247918.1"/>
    </source>
</evidence>
<protein>
    <recommendedName>
        <fullName evidence="6">Kelch repeat-containing protein</fullName>
    </recommendedName>
</protein>
<dbReference type="AlphaFoldDB" id="A0AAN7CT49"/>
<sequence>MRLLAILAVGCSLGAALPDAPTPENFLRRAGAKAVILGDYVYIHGGELNQLVDGEASGTEVVNSTLSIDMSKSWLSSTVDIRTIPNPGPRKSNIGLWTDRAGGAFYTWGGRWPGGRNMSNPYGNDLWKFTADGEGSGSWEVEEAANGVLLAMLHPTEYGAFVNTESVGFVIGGVADAWTEPDHPTADPIPGMVSYNMKTKIWQNGTVNFSPFGTGTLNQGAAEYVPSFGPHGLIIVLGGYAPPVTGDLNKSDGPPLDLRNLTFFNPQTKERYWQLTTGDIPPTPRGSACTAAFPTPAGGYDIFLFGGSNGRDKYNYEDAYILSLPGFVWTKVPDAPGGARTGHSCLRVGKRQVLSVGGVDASRTDKDDAPQGLLLFDMTTWQWGDAYDAKAADYVQANTIKEWYANGSLDNVEWSSRQVKRLFAAAVTSATSTGSTATRTGDPVTDPNSDASNDSEDSKKTPVGAIVGGVMGGIAVVAIVVAASWVFIRRRQKQQQQHQESATGQDGADNDHTSATDPSNTVAATTSSPTPNKSELPGFAIPPSTDGGYSPYSSTTATTATPPAGYPYPYYYVEKNTDLARGVRPGPGVVPAEVSGAGHEYTELPSAGVYNNYSQQHHQQYYHQNHDQQHHQQHQHQHQQQQQQPLNGDSPTVRDTSGVRAAGYEGQEGHIGSYGYATYGRMYELDSAHPER</sequence>
<feature type="compositionally biased region" description="Low complexity" evidence="1">
    <location>
        <begin position="547"/>
        <end position="564"/>
    </location>
</feature>
<keyword evidence="2" id="KW-1133">Transmembrane helix</keyword>
<evidence type="ECO:0000313" key="5">
    <source>
        <dbReference type="Proteomes" id="UP001303647"/>
    </source>
</evidence>
<dbReference type="PANTHER" id="PTHR23244">
    <property type="entry name" value="KELCH REPEAT DOMAIN"/>
    <property type="match status" value="1"/>
</dbReference>
<feature type="region of interest" description="Disordered" evidence="1">
    <location>
        <begin position="431"/>
        <end position="462"/>
    </location>
</feature>
<organism evidence="4 5">
    <name type="scientific">Corynascus novoguineensis</name>
    <dbReference type="NCBI Taxonomy" id="1126955"/>
    <lineage>
        <taxon>Eukaryota</taxon>
        <taxon>Fungi</taxon>
        <taxon>Dikarya</taxon>
        <taxon>Ascomycota</taxon>
        <taxon>Pezizomycotina</taxon>
        <taxon>Sordariomycetes</taxon>
        <taxon>Sordariomycetidae</taxon>
        <taxon>Sordariales</taxon>
        <taxon>Chaetomiaceae</taxon>
        <taxon>Corynascus</taxon>
    </lineage>
</organism>
<keyword evidence="3" id="KW-0732">Signal</keyword>
<dbReference type="Proteomes" id="UP001303647">
    <property type="component" value="Unassembled WGS sequence"/>
</dbReference>
<feature type="compositionally biased region" description="Polar residues" evidence="1">
    <location>
        <begin position="645"/>
        <end position="655"/>
    </location>
</feature>
<feature type="chain" id="PRO_5042868150" description="Kelch repeat-containing protein" evidence="3">
    <location>
        <begin position="17"/>
        <end position="692"/>
    </location>
</feature>
<proteinExistence type="predicted"/>
<feature type="transmembrane region" description="Helical" evidence="2">
    <location>
        <begin position="463"/>
        <end position="488"/>
    </location>
</feature>
<feature type="region of interest" description="Disordered" evidence="1">
    <location>
        <begin position="496"/>
        <end position="564"/>
    </location>
</feature>
<dbReference type="Gene3D" id="2.120.10.80">
    <property type="entry name" value="Kelch-type beta propeller"/>
    <property type="match status" value="1"/>
</dbReference>
<feature type="signal peptide" evidence="3">
    <location>
        <begin position="1"/>
        <end position="16"/>
    </location>
</feature>
<keyword evidence="2" id="KW-0472">Membrane</keyword>
<evidence type="ECO:0000256" key="2">
    <source>
        <dbReference type="SAM" id="Phobius"/>
    </source>
</evidence>
<feature type="region of interest" description="Disordered" evidence="1">
    <location>
        <begin position="621"/>
        <end position="675"/>
    </location>
</feature>
<dbReference type="PANTHER" id="PTHR23244:SF490">
    <property type="entry name" value="KELCH REPEAT PROTEIN"/>
    <property type="match status" value="1"/>
</dbReference>
<dbReference type="EMBL" id="MU857645">
    <property type="protein sequence ID" value="KAK4247918.1"/>
    <property type="molecule type" value="Genomic_DNA"/>
</dbReference>
<name>A0AAN7CT49_9PEZI</name>
<accession>A0AAN7CT49</accession>
<reference evidence="4" key="2">
    <citation type="submission" date="2023-05" db="EMBL/GenBank/DDBJ databases">
        <authorList>
            <consortium name="Lawrence Berkeley National Laboratory"/>
            <person name="Steindorff A."/>
            <person name="Hensen N."/>
            <person name="Bonometti L."/>
            <person name="Westerberg I."/>
            <person name="Brannstrom I.O."/>
            <person name="Guillou S."/>
            <person name="Cros-Aarteil S."/>
            <person name="Calhoun S."/>
            <person name="Haridas S."/>
            <person name="Kuo A."/>
            <person name="Mondo S."/>
            <person name="Pangilinan J."/>
            <person name="Riley R."/>
            <person name="Labutti K."/>
            <person name="Andreopoulos B."/>
            <person name="Lipzen A."/>
            <person name="Chen C."/>
            <person name="Yanf M."/>
            <person name="Daum C."/>
            <person name="Ng V."/>
            <person name="Clum A."/>
            <person name="Ohm R."/>
            <person name="Martin F."/>
            <person name="Silar P."/>
            <person name="Natvig D."/>
            <person name="Lalanne C."/>
            <person name="Gautier V."/>
            <person name="Ament-Velasquez S.L."/>
            <person name="Kruys A."/>
            <person name="Hutchinson M.I."/>
            <person name="Powell A.J."/>
            <person name="Barry K."/>
            <person name="Miller A.N."/>
            <person name="Grigoriev I.V."/>
            <person name="Debuchy R."/>
            <person name="Gladieux P."/>
            <person name="Thoren M.H."/>
            <person name="Johannesson H."/>
        </authorList>
    </citation>
    <scope>NUCLEOTIDE SEQUENCE</scope>
    <source>
        <strain evidence="4">CBS 359.72</strain>
    </source>
</reference>
<evidence type="ECO:0008006" key="6">
    <source>
        <dbReference type="Google" id="ProtNLM"/>
    </source>
</evidence>
<feature type="compositionally biased region" description="Polar residues" evidence="1">
    <location>
        <begin position="515"/>
        <end position="533"/>
    </location>
</feature>
<keyword evidence="5" id="KW-1185">Reference proteome</keyword>
<reference evidence="4" key="1">
    <citation type="journal article" date="2023" name="Mol. Phylogenet. Evol.">
        <title>Genome-scale phylogeny and comparative genomics of the fungal order Sordariales.</title>
        <authorList>
            <person name="Hensen N."/>
            <person name="Bonometti L."/>
            <person name="Westerberg I."/>
            <person name="Brannstrom I.O."/>
            <person name="Guillou S."/>
            <person name="Cros-Aarteil S."/>
            <person name="Calhoun S."/>
            <person name="Haridas S."/>
            <person name="Kuo A."/>
            <person name="Mondo S."/>
            <person name="Pangilinan J."/>
            <person name="Riley R."/>
            <person name="LaButti K."/>
            <person name="Andreopoulos B."/>
            <person name="Lipzen A."/>
            <person name="Chen C."/>
            <person name="Yan M."/>
            <person name="Daum C."/>
            <person name="Ng V."/>
            <person name="Clum A."/>
            <person name="Steindorff A."/>
            <person name="Ohm R.A."/>
            <person name="Martin F."/>
            <person name="Silar P."/>
            <person name="Natvig D.O."/>
            <person name="Lalanne C."/>
            <person name="Gautier V."/>
            <person name="Ament-Velasquez S.L."/>
            <person name="Kruys A."/>
            <person name="Hutchinson M.I."/>
            <person name="Powell A.J."/>
            <person name="Barry K."/>
            <person name="Miller A.N."/>
            <person name="Grigoriev I.V."/>
            <person name="Debuchy R."/>
            <person name="Gladieux P."/>
            <person name="Hiltunen Thoren M."/>
            <person name="Johannesson H."/>
        </authorList>
    </citation>
    <scope>NUCLEOTIDE SEQUENCE</scope>
    <source>
        <strain evidence="4">CBS 359.72</strain>
    </source>
</reference>
<dbReference type="InterPro" id="IPR015915">
    <property type="entry name" value="Kelch-typ_b-propeller"/>
</dbReference>
<evidence type="ECO:0000256" key="1">
    <source>
        <dbReference type="SAM" id="MobiDB-lite"/>
    </source>
</evidence>
<gene>
    <name evidence="4" type="ORF">C7999DRAFT_31597</name>
</gene>
<dbReference type="SUPFAM" id="SSF117281">
    <property type="entry name" value="Kelch motif"/>
    <property type="match status" value="2"/>
</dbReference>